<keyword evidence="10" id="KW-1185">Reference proteome</keyword>
<feature type="transmembrane region" description="Helical" evidence="7">
    <location>
        <begin position="134"/>
        <end position="152"/>
    </location>
</feature>
<protein>
    <submittedName>
        <fullName evidence="9">O-Antigen ligase</fullName>
    </submittedName>
</protein>
<comment type="subcellular location">
    <subcellularLocation>
        <location evidence="1">Membrane</location>
        <topology evidence="1">Multi-pass membrane protein</topology>
    </subcellularLocation>
</comment>
<feature type="transmembrane region" description="Helical" evidence="7">
    <location>
        <begin position="48"/>
        <end position="67"/>
    </location>
</feature>
<dbReference type="Proteomes" id="UP000317421">
    <property type="component" value="Unassembled WGS sequence"/>
</dbReference>
<evidence type="ECO:0000259" key="8">
    <source>
        <dbReference type="Pfam" id="PF04932"/>
    </source>
</evidence>
<feature type="transmembrane region" description="Helical" evidence="7">
    <location>
        <begin position="301"/>
        <end position="320"/>
    </location>
</feature>
<proteinExistence type="predicted"/>
<comment type="caution">
    <text evidence="9">The sequence shown here is derived from an EMBL/GenBank/DDBJ whole genome shotgun (WGS) entry which is preliminary data.</text>
</comment>
<organism evidence="9 10">
    <name type="scientific">Botrimarina colliarenosi</name>
    <dbReference type="NCBI Taxonomy" id="2528001"/>
    <lineage>
        <taxon>Bacteria</taxon>
        <taxon>Pseudomonadati</taxon>
        <taxon>Planctomycetota</taxon>
        <taxon>Planctomycetia</taxon>
        <taxon>Pirellulales</taxon>
        <taxon>Lacipirellulaceae</taxon>
        <taxon>Botrimarina</taxon>
    </lineage>
</organism>
<feature type="transmembrane region" description="Helical" evidence="7">
    <location>
        <begin position="214"/>
        <end position="231"/>
    </location>
</feature>
<dbReference type="SMART" id="SM00028">
    <property type="entry name" value="TPR"/>
    <property type="match status" value="3"/>
</dbReference>
<keyword evidence="4 7" id="KW-0472">Membrane</keyword>
<dbReference type="InterPro" id="IPR051533">
    <property type="entry name" value="WaaL-like"/>
</dbReference>
<feature type="region of interest" description="Disordered" evidence="6">
    <location>
        <begin position="876"/>
        <end position="909"/>
    </location>
</feature>
<feature type="domain" description="O-antigen ligase-related" evidence="8">
    <location>
        <begin position="259"/>
        <end position="406"/>
    </location>
</feature>
<keyword evidence="2 7" id="KW-0812">Transmembrane</keyword>
<keyword evidence="9" id="KW-0436">Ligase</keyword>
<evidence type="ECO:0000256" key="1">
    <source>
        <dbReference type="ARBA" id="ARBA00004141"/>
    </source>
</evidence>
<feature type="transmembrane region" description="Helical" evidence="7">
    <location>
        <begin position="251"/>
        <end position="269"/>
    </location>
</feature>
<dbReference type="Pfam" id="PF04932">
    <property type="entry name" value="Wzy_C"/>
    <property type="match status" value="1"/>
</dbReference>
<feature type="repeat" description="TPR" evidence="5">
    <location>
        <begin position="791"/>
        <end position="824"/>
    </location>
</feature>
<evidence type="ECO:0000256" key="2">
    <source>
        <dbReference type="ARBA" id="ARBA00022692"/>
    </source>
</evidence>
<accession>A0A5C6AHH6</accession>
<feature type="transmembrane region" description="Helical" evidence="7">
    <location>
        <begin position="496"/>
        <end position="523"/>
    </location>
</feature>
<dbReference type="OrthoDB" id="238751at2"/>
<dbReference type="InterPro" id="IPR011990">
    <property type="entry name" value="TPR-like_helical_dom_sf"/>
</dbReference>
<keyword evidence="3 7" id="KW-1133">Transmembrane helix</keyword>
<sequence>MFGSFPRLRMPSRATLADGCQRTREVALVVGLALTMLTLGGRHDGGRLIYALAIAVATMATVARASLLGRSLWTPLGPLSVAIAGSACVAAQILPLTAGILSVMAPGHSELLPLWATDSTFGIWSTISLTPAESVEGLGVLLCHGLLFFVIGDWVSSEEDVSRVLAWIAGLGVFAAIVAMMQQFFPDEQYLWRYDFPLQRFDLGVKGPFSNRNHLAHFLIFGAAALAPLAFSQALPSRRGAKKPNGPSNGVVRIASLVALAVLLVMVLATQSRGGAAALAFATLTAALLSWWGGRLGLKDLIILAATGSVVLGGVSFFGYDEVTARLDDLVSGQVDELDADARRRLIWATNARAFTANPWFGHGAGSHRFVYPSYLDRSSYKEFTHAESGYLQIATENGVAGLLVIGAAMALCLRCVATGVHGAKTPRRILLWSVLGAGLAASFVHSIVDFVWYVPVLAAVAVAFASCAIRLGEIQAAEAAQAEERPRRERRDTDWFRGGLAVAASAFAVACLVAPAAGSLAWDRYLRTSKTIASLESRLFTSAPDHLDPHLNATIDETTRRSLESLRSVVTVDPLNARAHSRLAGRLMQQFERVAAQSDNPMSIDMIADTVRTGSFSSEAEIRDWLVRAFGESSRLLAEASAHSEAAVRLCPLQGEAYLQLASLSFLQSSNPPLEAYVEQAVRLRPFDGRVRFEAGRQIHLAGDVDTAFEHYRASIRLPGSHRQRLVAQLARVLPAHALVNELNPDCAATDFVLAAYRKVGKEADLVAIAEHAEAESVVEGETLSPQDAARRWRQVSIVNRSLGRYDKAIECATKACELSPNDFWIRHEIALAYFEAEAYDEADPHLRWCLARRPDLRYLQRSLHLSAKKQAALKLAQRTRPLTTPAPQHEQGAASDSEPQQTSTELR</sequence>
<dbReference type="GO" id="GO:0016020">
    <property type="term" value="C:membrane"/>
    <property type="evidence" value="ECO:0007669"/>
    <property type="project" value="UniProtKB-SubCell"/>
</dbReference>
<feature type="transmembrane region" description="Helical" evidence="7">
    <location>
        <begin position="430"/>
        <end position="449"/>
    </location>
</feature>
<feature type="compositionally biased region" description="Polar residues" evidence="6">
    <location>
        <begin position="899"/>
        <end position="909"/>
    </location>
</feature>
<dbReference type="GO" id="GO:0016874">
    <property type="term" value="F:ligase activity"/>
    <property type="evidence" value="ECO:0007669"/>
    <property type="project" value="UniProtKB-KW"/>
</dbReference>
<dbReference type="Gene3D" id="1.25.40.10">
    <property type="entry name" value="Tetratricopeptide repeat domain"/>
    <property type="match status" value="2"/>
</dbReference>
<dbReference type="PROSITE" id="PS50005">
    <property type="entry name" value="TPR"/>
    <property type="match status" value="1"/>
</dbReference>
<dbReference type="PANTHER" id="PTHR37422:SF23">
    <property type="entry name" value="TEICHURONIC ACID BIOSYNTHESIS PROTEIN TUAE"/>
    <property type="match status" value="1"/>
</dbReference>
<dbReference type="PANTHER" id="PTHR37422">
    <property type="entry name" value="TEICHURONIC ACID BIOSYNTHESIS PROTEIN TUAE"/>
    <property type="match status" value="1"/>
</dbReference>
<dbReference type="InterPro" id="IPR019734">
    <property type="entry name" value="TPR_rpt"/>
</dbReference>
<evidence type="ECO:0000313" key="10">
    <source>
        <dbReference type="Proteomes" id="UP000317421"/>
    </source>
</evidence>
<evidence type="ECO:0000313" key="9">
    <source>
        <dbReference type="EMBL" id="TWT99502.1"/>
    </source>
</evidence>
<gene>
    <name evidence="9" type="ORF">Pla108_04410</name>
</gene>
<name>A0A5C6AHH6_9BACT</name>
<dbReference type="AlphaFoldDB" id="A0A5C6AHH6"/>
<feature type="transmembrane region" description="Helical" evidence="7">
    <location>
        <begin position="399"/>
        <end position="418"/>
    </location>
</feature>
<evidence type="ECO:0000256" key="3">
    <source>
        <dbReference type="ARBA" id="ARBA00022989"/>
    </source>
</evidence>
<feature type="transmembrane region" description="Helical" evidence="7">
    <location>
        <begin position="275"/>
        <end position="294"/>
    </location>
</feature>
<feature type="transmembrane region" description="Helical" evidence="7">
    <location>
        <begin position="455"/>
        <end position="475"/>
    </location>
</feature>
<reference evidence="9 10" key="1">
    <citation type="submission" date="2019-02" db="EMBL/GenBank/DDBJ databases">
        <title>Deep-cultivation of Planctomycetes and their phenomic and genomic characterization uncovers novel biology.</title>
        <authorList>
            <person name="Wiegand S."/>
            <person name="Jogler M."/>
            <person name="Boedeker C."/>
            <person name="Pinto D."/>
            <person name="Vollmers J."/>
            <person name="Rivas-Marin E."/>
            <person name="Kohn T."/>
            <person name="Peeters S.H."/>
            <person name="Heuer A."/>
            <person name="Rast P."/>
            <person name="Oberbeckmann S."/>
            <person name="Bunk B."/>
            <person name="Jeske O."/>
            <person name="Meyerdierks A."/>
            <person name="Storesund J.E."/>
            <person name="Kallscheuer N."/>
            <person name="Luecker S."/>
            <person name="Lage O.M."/>
            <person name="Pohl T."/>
            <person name="Merkel B.J."/>
            <person name="Hornburger P."/>
            <person name="Mueller R.-W."/>
            <person name="Bruemmer F."/>
            <person name="Labrenz M."/>
            <person name="Spormann A.M."/>
            <person name="Op Den Camp H."/>
            <person name="Overmann J."/>
            <person name="Amann R."/>
            <person name="Jetten M.S.M."/>
            <person name="Mascher T."/>
            <person name="Medema M.H."/>
            <person name="Devos D.P."/>
            <person name="Kaster A.-K."/>
            <person name="Ovreas L."/>
            <person name="Rohde M."/>
            <person name="Galperin M.Y."/>
            <person name="Jogler C."/>
        </authorList>
    </citation>
    <scope>NUCLEOTIDE SEQUENCE [LARGE SCALE GENOMIC DNA]</scope>
    <source>
        <strain evidence="9 10">Pla108</strain>
    </source>
</reference>
<dbReference type="EMBL" id="SJPR01000001">
    <property type="protein sequence ID" value="TWT99502.1"/>
    <property type="molecule type" value="Genomic_DNA"/>
</dbReference>
<dbReference type="Pfam" id="PF13181">
    <property type="entry name" value="TPR_8"/>
    <property type="match status" value="1"/>
</dbReference>
<dbReference type="InterPro" id="IPR007016">
    <property type="entry name" value="O-antigen_ligase-rel_domated"/>
</dbReference>
<evidence type="ECO:0000256" key="7">
    <source>
        <dbReference type="SAM" id="Phobius"/>
    </source>
</evidence>
<feature type="transmembrane region" description="Helical" evidence="7">
    <location>
        <begin position="79"/>
        <end position="105"/>
    </location>
</feature>
<evidence type="ECO:0000256" key="6">
    <source>
        <dbReference type="SAM" id="MobiDB-lite"/>
    </source>
</evidence>
<evidence type="ECO:0000256" key="5">
    <source>
        <dbReference type="PROSITE-ProRule" id="PRU00339"/>
    </source>
</evidence>
<evidence type="ECO:0000256" key="4">
    <source>
        <dbReference type="ARBA" id="ARBA00023136"/>
    </source>
</evidence>
<keyword evidence="5" id="KW-0802">TPR repeat</keyword>
<feature type="transmembrane region" description="Helical" evidence="7">
    <location>
        <begin position="164"/>
        <end position="185"/>
    </location>
</feature>
<dbReference type="SUPFAM" id="SSF48452">
    <property type="entry name" value="TPR-like"/>
    <property type="match status" value="2"/>
</dbReference>